<protein>
    <submittedName>
        <fullName evidence="1">Uncharacterized protein</fullName>
    </submittedName>
</protein>
<proteinExistence type="predicted"/>
<reference evidence="1 2" key="1">
    <citation type="journal article" date="2020" name="Nature">
        <title>Six reference-quality genomes reveal evolution of bat adaptations.</title>
        <authorList>
            <person name="Jebb D."/>
            <person name="Huang Z."/>
            <person name="Pippel M."/>
            <person name="Hughes G.M."/>
            <person name="Lavrichenko K."/>
            <person name="Devanna P."/>
            <person name="Winkler S."/>
            <person name="Jermiin L.S."/>
            <person name="Skirmuntt E.C."/>
            <person name="Katzourakis A."/>
            <person name="Burkitt-Gray L."/>
            <person name="Ray D.A."/>
            <person name="Sullivan K.A.M."/>
            <person name="Roscito J.G."/>
            <person name="Kirilenko B.M."/>
            <person name="Davalos L.M."/>
            <person name="Corthals A.P."/>
            <person name="Power M.L."/>
            <person name="Jones G."/>
            <person name="Ransome R.D."/>
            <person name="Dechmann D.K.N."/>
            <person name="Locatelli A.G."/>
            <person name="Puechmaille S.J."/>
            <person name="Fedrigo O."/>
            <person name="Jarvis E.D."/>
            <person name="Hiller M."/>
            <person name="Vernes S.C."/>
            <person name="Myers E.W."/>
            <person name="Teeling E.C."/>
        </authorList>
    </citation>
    <scope>NUCLEOTIDE SEQUENCE [LARGE SCALE GENOMIC DNA]</scope>
    <source>
        <strain evidence="1">Bat1K_MPI-CBG_1</strain>
    </source>
</reference>
<comment type="caution">
    <text evidence="1">The sequence shown here is derived from an EMBL/GenBank/DDBJ whole genome shotgun (WGS) entry which is preliminary data.</text>
</comment>
<dbReference type="Proteomes" id="UP000664940">
    <property type="component" value="Unassembled WGS sequence"/>
</dbReference>
<name>A0A834E3D8_9CHIR</name>
<sequence>MCLVEPGERWLNLLSRGGTTAVGMRGREGPYHDGAALHSWFLATWDEVRGHIMLVNLLCFNVAWVSSHSHPSPSSLCHPGVYVVTGRLTVMSEYFFLPYVSHGSPIISLKRSLSLGSRVMHFFKVFF</sequence>
<accession>A0A834E3D8</accession>
<gene>
    <name evidence="1" type="ORF">HJG60_011698</name>
</gene>
<evidence type="ECO:0000313" key="2">
    <source>
        <dbReference type="Proteomes" id="UP000664940"/>
    </source>
</evidence>
<organism evidence="1 2">
    <name type="scientific">Phyllostomus discolor</name>
    <name type="common">pale spear-nosed bat</name>
    <dbReference type="NCBI Taxonomy" id="89673"/>
    <lineage>
        <taxon>Eukaryota</taxon>
        <taxon>Metazoa</taxon>
        <taxon>Chordata</taxon>
        <taxon>Craniata</taxon>
        <taxon>Vertebrata</taxon>
        <taxon>Euteleostomi</taxon>
        <taxon>Mammalia</taxon>
        <taxon>Eutheria</taxon>
        <taxon>Laurasiatheria</taxon>
        <taxon>Chiroptera</taxon>
        <taxon>Yangochiroptera</taxon>
        <taxon>Phyllostomidae</taxon>
        <taxon>Phyllostominae</taxon>
        <taxon>Phyllostomus</taxon>
    </lineage>
</organism>
<dbReference type="AlphaFoldDB" id="A0A834E3D8"/>
<evidence type="ECO:0000313" key="1">
    <source>
        <dbReference type="EMBL" id="KAF6099982.1"/>
    </source>
</evidence>
<dbReference type="EMBL" id="JABVXQ010000007">
    <property type="protein sequence ID" value="KAF6099982.1"/>
    <property type="molecule type" value="Genomic_DNA"/>
</dbReference>